<accession>A0A7W7CHX0</accession>
<dbReference type="EMBL" id="JACHMH010000001">
    <property type="protein sequence ID" value="MBB4681287.1"/>
    <property type="molecule type" value="Genomic_DNA"/>
</dbReference>
<dbReference type="InterPro" id="IPR029058">
    <property type="entry name" value="AB_hydrolase_fold"/>
</dbReference>
<dbReference type="Pfam" id="PF07519">
    <property type="entry name" value="Tannase"/>
    <property type="match status" value="1"/>
</dbReference>
<evidence type="ECO:0000256" key="9">
    <source>
        <dbReference type="SAM" id="SignalP"/>
    </source>
</evidence>
<dbReference type="SUPFAM" id="SSF53474">
    <property type="entry name" value="alpha/beta-Hydrolases"/>
    <property type="match status" value="1"/>
</dbReference>
<evidence type="ECO:0000256" key="2">
    <source>
        <dbReference type="ARBA" id="ARBA00022487"/>
    </source>
</evidence>
<name>A0A7W7CHX0_9PSEU</name>
<evidence type="ECO:0000313" key="11">
    <source>
        <dbReference type="Proteomes" id="UP000533598"/>
    </source>
</evidence>
<dbReference type="InterPro" id="IPR011118">
    <property type="entry name" value="Tannase/feruloyl_esterase"/>
</dbReference>
<keyword evidence="7" id="KW-1015">Disulfide bond</keyword>
<feature type="compositionally biased region" description="Polar residues" evidence="8">
    <location>
        <begin position="522"/>
        <end position="531"/>
    </location>
</feature>
<evidence type="ECO:0000256" key="8">
    <source>
        <dbReference type="SAM" id="MobiDB-lite"/>
    </source>
</evidence>
<keyword evidence="3" id="KW-0479">Metal-binding</keyword>
<evidence type="ECO:0000256" key="3">
    <source>
        <dbReference type="ARBA" id="ARBA00022723"/>
    </source>
</evidence>
<reference evidence="10 11" key="1">
    <citation type="submission" date="2020-08" db="EMBL/GenBank/DDBJ databases">
        <title>Sequencing the genomes of 1000 actinobacteria strains.</title>
        <authorList>
            <person name="Klenk H.-P."/>
        </authorList>
    </citation>
    <scope>NUCLEOTIDE SEQUENCE [LARGE SCALE GENOMIC DNA]</scope>
    <source>
        <strain evidence="10 11">DSM 44230</strain>
    </source>
</reference>
<comment type="caution">
    <text evidence="10">The sequence shown here is derived from an EMBL/GenBank/DDBJ whole genome shotgun (WGS) entry which is preliminary data.</text>
</comment>
<feature type="compositionally biased region" description="Polar residues" evidence="8">
    <location>
        <begin position="492"/>
        <end position="503"/>
    </location>
</feature>
<keyword evidence="5" id="KW-0378">Hydrolase</keyword>
<proteinExistence type="inferred from homology"/>
<dbReference type="RefSeq" id="WP_185007750.1">
    <property type="nucleotide sequence ID" value="NZ_BAAAUI010000071.1"/>
</dbReference>
<dbReference type="PANTHER" id="PTHR33938">
    <property type="entry name" value="FERULOYL ESTERASE B-RELATED"/>
    <property type="match status" value="1"/>
</dbReference>
<feature type="signal peptide" evidence="9">
    <location>
        <begin position="1"/>
        <end position="33"/>
    </location>
</feature>
<evidence type="ECO:0000313" key="10">
    <source>
        <dbReference type="EMBL" id="MBB4681287.1"/>
    </source>
</evidence>
<gene>
    <name evidence="10" type="ORF">HNR67_007405</name>
</gene>
<protein>
    <recommendedName>
        <fullName evidence="12">Feruloyl esterase</fullName>
    </recommendedName>
</protein>
<sequence>MSTSPVNRLRRLAVPLLALTALLLPTVPVPASAAPAATSAECAPPAAPNVPGARVLSVTAQAKPAGVIESPWFPPIAYPALCEIKVTLTHPGVNDNVLVAAWLPRAGWNGRFQGVGGGGYSMGNFDFGLAMALRDGYAAATTNGGVGDDGLSPASWALGPDGKVNEELLTNFSSRSLHDMAVVGKAVTAAHYGRPAGYAYWNGCSTGGRQGLMNAQRYPGDYDGILAAAPAISMPRFLVADLWGQVVMRQEKVLPTNCEFEAFQQAAIKACDTLDGVADGVLEQPLRCRYDPAALIGQKIQCEGKEITISRATAEVVRKIWAGHPSWSALPKSAPFSVVADTQPGPSGKRVGVPNPIADNWVRYFVEENPDFTLDTVTYRDFNRIAAKSPAKLDRFIGTDNPDLSAFRRAGGKMITWHGWTDPIIFAQGTTDYRDRVEHRMGGAARVDDFYRVFLAPGVDHCGGGTGPAPVDPLGALTKWVEQGKAPETLPAATQSPTGTPITRNLCRYPQTSHYDGKGDPNQATSYHCTR</sequence>
<dbReference type="AlphaFoldDB" id="A0A7W7CHX0"/>
<feature type="chain" id="PRO_5030650926" description="Feruloyl esterase" evidence="9">
    <location>
        <begin position="34"/>
        <end position="531"/>
    </location>
</feature>
<evidence type="ECO:0000256" key="5">
    <source>
        <dbReference type="ARBA" id="ARBA00022801"/>
    </source>
</evidence>
<dbReference type="GO" id="GO:0052689">
    <property type="term" value="F:carboxylic ester hydrolase activity"/>
    <property type="evidence" value="ECO:0007669"/>
    <property type="project" value="UniProtKB-KW"/>
</dbReference>
<keyword evidence="6" id="KW-0106">Calcium</keyword>
<comment type="similarity">
    <text evidence="1">Belongs to the tannase family.</text>
</comment>
<keyword evidence="11" id="KW-1185">Reference proteome</keyword>
<evidence type="ECO:0000256" key="4">
    <source>
        <dbReference type="ARBA" id="ARBA00022729"/>
    </source>
</evidence>
<keyword evidence="2" id="KW-0719">Serine esterase</keyword>
<keyword evidence="4 9" id="KW-0732">Signal</keyword>
<evidence type="ECO:0000256" key="6">
    <source>
        <dbReference type="ARBA" id="ARBA00022837"/>
    </source>
</evidence>
<dbReference type="GO" id="GO:0046872">
    <property type="term" value="F:metal ion binding"/>
    <property type="evidence" value="ECO:0007669"/>
    <property type="project" value="UniProtKB-KW"/>
</dbReference>
<dbReference type="PANTHER" id="PTHR33938:SF8">
    <property type="entry name" value="CARBOXYLIC ESTER HYDROLASE"/>
    <property type="match status" value="1"/>
</dbReference>
<organism evidence="10 11">
    <name type="scientific">Crossiella cryophila</name>
    <dbReference type="NCBI Taxonomy" id="43355"/>
    <lineage>
        <taxon>Bacteria</taxon>
        <taxon>Bacillati</taxon>
        <taxon>Actinomycetota</taxon>
        <taxon>Actinomycetes</taxon>
        <taxon>Pseudonocardiales</taxon>
        <taxon>Pseudonocardiaceae</taxon>
        <taxon>Crossiella</taxon>
    </lineage>
</organism>
<evidence type="ECO:0000256" key="7">
    <source>
        <dbReference type="ARBA" id="ARBA00023157"/>
    </source>
</evidence>
<evidence type="ECO:0000256" key="1">
    <source>
        <dbReference type="ARBA" id="ARBA00006249"/>
    </source>
</evidence>
<evidence type="ECO:0008006" key="12">
    <source>
        <dbReference type="Google" id="ProtNLM"/>
    </source>
</evidence>
<dbReference type="Proteomes" id="UP000533598">
    <property type="component" value="Unassembled WGS sequence"/>
</dbReference>
<feature type="region of interest" description="Disordered" evidence="8">
    <location>
        <begin position="488"/>
        <end position="531"/>
    </location>
</feature>